<evidence type="ECO:0000259" key="3">
    <source>
        <dbReference type="Pfam" id="PF12907"/>
    </source>
</evidence>
<keyword evidence="5" id="KW-1185">Reference proteome</keyword>
<dbReference type="Gene3D" id="4.10.1050.10">
    <property type="entry name" value="At2g23090-like"/>
    <property type="match status" value="1"/>
</dbReference>
<protein>
    <recommendedName>
        <fullName evidence="6">DUF1909-domain-containing protein</fullName>
    </recommendedName>
</protein>
<evidence type="ECO:0000313" key="5">
    <source>
        <dbReference type="Proteomes" id="UP000807716"/>
    </source>
</evidence>
<dbReference type="Pfam" id="PF12907">
    <property type="entry name" value="zf-met2"/>
    <property type="match status" value="1"/>
</dbReference>
<dbReference type="SUPFAM" id="SSF118359">
    <property type="entry name" value="Expressed protein At2g23090/F21P24.15"/>
    <property type="match status" value="1"/>
</dbReference>
<dbReference type="OrthoDB" id="370932at2759"/>
<dbReference type="AlphaFoldDB" id="A0A9P6U3G5"/>
<gene>
    <name evidence="4" type="ORF">DFQ27_005056</name>
</gene>
<evidence type="ECO:0000313" key="4">
    <source>
        <dbReference type="EMBL" id="KAG0257580.1"/>
    </source>
</evidence>
<organism evidence="4 5">
    <name type="scientific">Actinomortierella ambigua</name>
    <dbReference type="NCBI Taxonomy" id="1343610"/>
    <lineage>
        <taxon>Eukaryota</taxon>
        <taxon>Fungi</taxon>
        <taxon>Fungi incertae sedis</taxon>
        <taxon>Mucoromycota</taxon>
        <taxon>Mortierellomycotina</taxon>
        <taxon>Mortierellomycetes</taxon>
        <taxon>Mortierellales</taxon>
        <taxon>Mortierellaceae</taxon>
        <taxon>Actinomortierella</taxon>
    </lineage>
</organism>
<evidence type="ECO:0008006" key="6">
    <source>
        <dbReference type="Google" id="ProtNLM"/>
    </source>
</evidence>
<dbReference type="InterPro" id="IPR039438">
    <property type="entry name" value="At2g23090-like_Znf"/>
</dbReference>
<dbReference type="InterPro" id="IPR026939">
    <property type="entry name" value="ZNF706/At2g23090_sf"/>
</dbReference>
<dbReference type="InterPro" id="IPR039713">
    <property type="entry name" value="At2g23090-like"/>
</dbReference>
<dbReference type="Proteomes" id="UP000807716">
    <property type="component" value="Unassembled WGS sequence"/>
</dbReference>
<feature type="region of interest" description="Disordered" evidence="1">
    <location>
        <begin position="1"/>
        <end position="23"/>
    </location>
</feature>
<dbReference type="PANTHER" id="PTHR33788:SF1">
    <property type="entry name" value="ZINC-BINDING PROTEIN"/>
    <property type="match status" value="1"/>
</dbReference>
<accession>A0A9P6U3G5</accession>
<comment type="caution">
    <text evidence="4">The sequence shown here is derived from an EMBL/GenBank/DDBJ whole genome shotgun (WGS) entry which is preliminary data.</text>
</comment>
<name>A0A9P6U3G5_9FUNG</name>
<evidence type="ECO:0000259" key="2">
    <source>
        <dbReference type="Pfam" id="PF04419"/>
    </source>
</evidence>
<dbReference type="EMBL" id="JAAAJB010000356">
    <property type="protein sequence ID" value="KAG0257580.1"/>
    <property type="molecule type" value="Genomic_DNA"/>
</dbReference>
<dbReference type="PANTHER" id="PTHR33788">
    <property type="entry name" value="OS07G0114300 PROTEIN"/>
    <property type="match status" value="1"/>
</dbReference>
<sequence length="77" mass="8560">MGNGQKAQMRRERNAKDAAGGKSQLKVNEAAKNIICTICRQTFLCTIRSKNLEEHATNKHGKALLECFPGFVETPKK</sequence>
<feature type="domain" description="Small EDRK-rich factor-like N-terminal" evidence="2">
    <location>
        <begin position="1"/>
        <end position="33"/>
    </location>
</feature>
<reference evidence="4" key="1">
    <citation type="journal article" date="2020" name="Fungal Divers.">
        <title>Resolving the Mortierellaceae phylogeny through synthesis of multi-gene phylogenetics and phylogenomics.</title>
        <authorList>
            <person name="Vandepol N."/>
            <person name="Liber J."/>
            <person name="Desiro A."/>
            <person name="Na H."/>
            <person name="Kennedy M."/>
            <person name="Barry K."/>
            <person name="Grigoriev I.V."/>
            <person name="Miller A.N."/>
            <person name="O'Donnell K."/>
            <person name="Stajich J.E."/>
            <person name="Bonito G."/>
        </authorList>
    </citation>
    <scope>NUCLEOTIDE SEQUENCE</scope>
    <source>
        <strain evidence="4">BC1065</strain>
    </source>
</reference>
<proteinExistence type="predicted"/>
<evidence type="ECO:0000256" key="1">
    <source>
        <dbReference type="SAM" id="MobiDB-lite"/>
    </source>
</evidence>
<dbReference type="Pfam" id="PF04419">
    <property type="entry name" value="SERF-like_N"/>
    <property type="match status" value="1"/>
</dbReference>
<feature type="domain" description="At2g23090-like zinc-binding" evidence="3">
    <location>
        <begin position="35"/>
        <end position="70"/>
    </location>
</feature>
<dbReference type="InterPro" id="IPR007513">
    <property type="entry name" value="SERF-like_N"/>
</dbReference>